<evidence type="ECO:0000313" key="3">
    <source>
        <dbReference type="RefSeq" id="XP_049310968.1"/>
    </source>
</evidence>
<dbReference type="Proteomes" id="UP001652620">
    <property type="component" value="Chromosome 4"/>
</dbReference>
<reference evidence="3" key="1">
    <citation type="submission" date="2025-08" db="UniProtKB">
        <authorList>
            <consortium name="RefSeq"/>
        </authorList>
    </citation>
    <scope>IDENTIFICATION</scope>
    <source>
        <tissue evidence="3">Adult</tissue>
    </source>
</reference>
<evidence type="ECO:0000256" key="1">
    <source>
        <dbReference type="SAM" id="SignalP"/>
    </source>
</evidence>
<protein>
    <submittedName>
        <fullName evidence="3">Cuticle protein 16.5-like</fullName>
    </submittedName>
</protein>
<organism evidence="2 3">
    <name type="scientific">Bactrocera dorsalis</name>
    <name type="common">Oriental fruit fly</name>
    <name type="synonym">Dacus dorsalis</name>
    <dbReference type="NCBI Taxonomy" id="27457"/>
    <lineage>
        <taxon>Eukaryota</taxon>
        <taxon>Metazoa</taxon>
        <taxon>Ecdysozoa</taxon>
        <taxon>Arthropoda</taxon>
        <taxon>Hexapoda</taxon>
        <taxon>Insecta</taxon>
        <taxon>Pterygota</taxon>
        <taxon>Neoptera</taxon>
        <taxon>Endopterygota</taxon>
        <taxon>Diptera</taxon>
        <taxon>Brachycera</taxon>
        <taxon>Muscomorpha</taxon>
        <taxon>Tephritoidea</taxon>
        <taxon>Tephritidae</taxon>
        <taxon>Bactrocera</taxon>
        <taxon>Bactrocera</taxon>
    </lineage>
</organism>
<dbReference type="GeneID" id="125778263"/>
<gene>
    <name evidence="3" type="primary">LOC125778263</name>
</gene>
<name>A0ABM3JP20_BACDO</name>
<feature type="chain" id="PRO_5045942566" evidence="1">
    <location>
        <begin position="17"/>
        <end position="101"/>
    </location>
</feature>
<sequence length="101" mass="10169">MKFLICLALLFAVAQANPGIVAPLTYSAVPSVATYAASPYAYSAHAAPAVATYSHAAYSAPAVATYSHVAAPAVYSAPDARVAAVAPVAYSAPVVSTLLKK</sequence>
<dbReference type="RefSeq" id="XP_049310968.1">
    <property type="nucleotide sequence ID" value="XM_049455011.1"/>
</dbReference>
<accession>A0ABM3JP20</accession>
<feature type="signal peptide" evidence="1">
    <location>
        <begin position="1"/>
        <end position="16"/>
    </location>
</feature>
<evidence type="ECO:0000313" key="2">
    <source>
        <dbReference type="Proteomes" id="UP001652620"/>
    </source>
</evidence>
<proteinExistence type="predicted"/>
<keyword evidence="1" id="KW-0732">Signal</keyword>
<keyword evidence="2" id="KW-1185">Reference proteome</keyword>